<dbReference type="AlphaFoldDB" id="A0AAD2JM57"/>
<dbReference type="InterPro" id="IPR001810">
    <property type="entry name" value="F-box_dom"/>
</dbReference>
<feature type="compositionally biased region" description="Basic and acidic residues" evidence="2">
    <location>
        <begin position="9"/>
        <end position="27"/>
    </location>
</feature>
<feature type="region of interest" description="Disordered" evidence="2">
    <location>
        <begin position="1"/>
        <end position="27"/>
    </location>
</feature>
<evidence type="ECO:0000313" key="4">
    <source>
        <dbReference type="EMBL" id="CAJ1963757.1"/>
    </source>
</evidence>
<name>A0AAD2JM57_9STRA</name>
<gene>
    <name evidence="4" type="ORF">CYCCA115_LOCUS20311</name>
</gene>
<reference evidence="4" key="1">
    <citation type="submission" date="2023-08" db="EMBL/GenBank/DDBJ databases">
        <authorList>
            <person name="Audoor S."/>
            <person name="Bilcke G."/>
        </authorList>
    </citation>
    <scope>NUCLEOTIDE SEQUENCE</scope>
</reference>
<dbReference type="EMBL" id="CAKOGP040002158">
    <property type="protein sequence ID" value="CAJ1963757.1"/>
    <property type="molecule type" value="Genomic_DNA"/>
</dbReference>
<evidence type="ECO:0000259" key="3">
    <source>
        <dbReference type="Pfam" id="PF00646"/>
    </source>
</evidence>
<dbReference type="Gene3D" id="1.20.1280.50">
    <property type="match status" value="1"/>
</dbReference>
<feature type="domain" description="F-box" evidence="3">
    <location>
        <begin position="45"/>
        <end position="76"/>
    </location>
</feature>
<dbReference type="Pfam" id="PF00646">
    <property type="entry name" value="F-box"/>
    <property type="match status" value="1"/>
</dbReference>
<protein>
    <recommendedName>
        <fullName evidence="3">F-box domain-containing protein</fullName>
    </recommendedName>
</protein>
<feature type="coiled-coil region" evidence="1">
    <location>
        <begin position="254"/>
        <end position="281"/>
    </location>
</feature>
<dbReference type="CDD" id="cd09917">
    <property type="entry name" value="F-box_SF"/>
    <property type="match status" value="1"/>
</dbReference>
<keyword evidence="5" id="KW-1185">Reference proteome</keyword>
<comment type="caution">
    <text evidence="4">The sequence shown here is derived from an EMBL/GenBank/DDBJ whole genome shotgun (WGS) entry which is preliminary data.</text>
</comment>
<dbReference type="SUPFAM" id="SSF81383">
    <property type="entry name" value="F-box domain"/>
    <property type="match status" value="1"/>
</dbReference>
<organism evidence="4 5">
    <name type="scientific">Cylindrotheca closterium</name>
    <dbReference type="NCBI Taxonomy" id="2856"/>
    <lineage>
        <taxon>Eukaryota</taxon>
        <taxon>Sar</taxon>
        <taxon>Stramenopiles</taxon>
        <taxon>Ochrophyta</taxon>
        <taxon>Bacillariophyta</taxon>
        <taxon>Bacillariophyceae</taxon>
        <taxon>Bacillariophycidae</taxon>
        <taxon>Bacillariales</taxon>
        <taxon>Bacillariaceae</taxon>
        <taxon>Cylindrotheca</taxon>
    </lineage>
</organism>
<dbReference type="Proteomes" id="UP001295423">
    <property type="component" value="Unassembled WGS sequence"/>
</dbReference>
<evidence type="ECO:0000313" key="5">
    <source>
        <dbReference type="Proteomes" id="UP001295423"/>
    </source>
</evidence>
<keyword evidence="1" id="KW-0175">Coiled coil</keyword>
<dbReference type="InterPro" id="IPR036047">
    <property type="entry name" value="F-box-like_dom_sf"/>
</dbReference>
<evidence type="ECO:0000256" key="1">
    <source>
        <dbReference type="SAM" id="Coils"/>
    </source>
</evidence>
<accession>A0AAD2JM57</accession>
<sequence length="594" mass="68737">MAPKRRSPRNCEAKVSKRLKTDPNERKTEEKTQGCFIAEKLFGTDVVSDIFSFLDVRQLLRFVCVSKEFKSLLTYDHVLRATMLSGGFPLTSLDRIIPPIKNRSIWIPSPVRLLRMVCGKRCEECGEKTRFVCESFGVFLCNKCLEKSTKLLRRSKRWTPYLQANRVCLGPRKGSTRFSSSYLMTAPRKDINGDPIGPLVTLQDIERMSAMTKECESTATPAKKVAALIHTCDEQQPQAEAAVQSIVKAINDNRQDAVDRRVAVQEEKEEARDRYGEARRIKSDELMVELIKLLEEPDEPQIIAQINARQWNGRQNQYTFNEDSIVRKLVVPVLRAPSKYASKKKLQQVADELRLATGERRLMERYMQQIIDYCDHPEADHRVLRRTYRTYGLCFGFSNPAIRDILKEPLSKPRDLTDDDVQELAVQVKYIVCRKEPGEEVVEKLKERLKDLSCADDLGARSWNTWNWSWMFKEGYIQDILYEPISKPHDISDAKLDSLEGQLRPVMEKKKLIKNRMELLLEPIAEPYPTWKTRLERWTWNAKTNTCTFWNSVGKKALSNKLQNVEQLSDSEVNKMSNLLIAEIQEREASGFRF</sequence>
<evidence type="ECO:0000256" key="2">
    <source>
        <dbReference type="SAM" id="MobiDB-lite"/>
    </source>
</evidence>
<proteinExistence type="predicted"/>